<dbReference type="InterPro" id="IPR050261">
    <property type="entry name" value="FrsA_esterase"/>
</dbReference>
<organism evidence="1 2">
    <name type="scientific">Bauldia litoralis</name>
    <dbReference type="NCBI Taxonomy" id="665467"/>
    <lineage>
        <taxon>Bacteria</taxon>
        <taxon>Pseudomonadati</taxon>
        <taxon>Pseudomonadota</taxon>
        <taxon>Alphaproteobacteria</taxon>
        <taxon>Hyphomicrobiales</taxon>
        <taxon>Kaistiaceae</taxon>
        <taxon>Bauldia</taxon>
    </lineage>
</organism>
<protein>
    <recommendedName>
        <fullName evidence="3">Dienelactone hydrolase</fullName>
    </recommendedName>
</protein>
<name>A0A1G6BLH9_9HYPH</name>
<evidence type="ECO:0008006" key="3">
    <source>
        <dbReference type="Google" id="ProtNLM"/>
    </source>
</evidence>
<dbReference type="PANTHER" id="PTHR22946:SF8">
    <property type="entry name" value="ACETYL XYLAN ESTERASE DOMAIN-CONTAINING PROTEIN"/>
    <property type="match status" value="1"/>
</dbReference>
<evidence type="ECO:0000313" key="2">
    <source>
        <dbReference type="Proteomes" id="UP000199071"/>
    </source>
</evidence>
<sequence>MPTYADLDVYADLVDAARASGPLFPEAFVTPTTVREALHFTGGSDEPQDVATVSRWSKDGVDGEEISWSVGYGPQTRAFFLKPAGATGRLPGIVALCDHGHYKFYGKEKIADGPDGPVAPVGPFRDGYYSGRAFANDYARAGYAVLVHDTFLFGSRKFPLEAMPELDRRLADTVGATLGHGAIDPEVLRYHGAAYLHEHIVAKYCDLLGTSLAAITAHEDRLALEYLASRDDVDADRLASIGFSGGGLRSALLGATSDRLGARVVAGMISTYEPLLSRHVIPHTWMLFPAGWSRHGDYPDIAACPAPRPLLIQSALGDQMFTEAGIRAADARIRLYYDRADAAGAYRARFYDGPHRFDQEMQDDALAWLGETLG</sequence>
<gene>
    <name evidence="1" type="ORF">SAMN02982931_01596</name>
</gene>
<keyword evidence="2" id="KW-1185">Reference proteome</keyword>
<reference evidence="1 2" key="1">
    <citation type="submission" date="2016-10" db="EMBL/GenBank/DDBJ databases">
        <authorList>
            <person name="de Groot N.N."/>
        </authorList>
    </citation>
    <scope>NUCLEOTIDE SEQUENCE [LARGE SCALE GENOMIC DNA]</scope>
    <source>
        <strain evidence="1 2">ATCC 35022</strain>
    </source>
</reference>
<dbReference type="SUPFAM" id="SSF53474">
    <property type="entry name" value="alpha/beta-Hydrolases"/>
    <property type="match status" value="1"/>
</dbReference>
<accession>A0A1G6BLH9</accession>
<dbReference type="STRING" id="665467.SAMN02982931_01596"/>
<dbReference type="OrthoDB" id="217645at2"/>
<dbReference type="PANTHER" id="PTHR22946">
    <property type="entry name" value="DIENELACTONE HYDROLASE DOMAIN-CONTAINING PROTEIN-RELATED"/>
    <property type="match status" value="1"/>
</dbReference>
<dbReference type="Gene3D" id="3.40.50.1820">
    <property type="entry name" value="alpha/beta hydrolase"/>
    <property type="match status" value="1"/>
</dbReference>
<dbReference type="InterPro" id="IPR029058">
    <property type="entry name" value="AB_hydrolase_fold"/>
</dbReference>
<dbReference type="RefSeq" id="WP_090875886.1">
    <property type="nucleotide sequence ID" value="NZ_FMXQ01000003.1"/>
</dbReference>
<dbReference type="AlphaFoldDB" id="A0A1G6BLH9"/>
<dbReference type="Proteomes" id="UP000199071">
    <property type="component" value="Unassembled WGS sequence"/>
</dbReference>
<proteinExistence type="predicted"/>
<evidence type="ECO:0000313" key="1">
    <source>
        <dbReference type="EMBL" id="SDB21454.1"/>
    </source>
</evidence>
<dbReference type="EMBL" id="FMXQ01000003">
    <property type="protein sequence ID" value="SDB21454.1"/>
    <property type="molecule type" value="Genomic_DNA"/>
</dbReference>